<dbReference type="GO" id="GO:0016831">
    <property type="term" value="F:carboxy-lyase activity"/>
    <property type="evidence" value="ECO:0007669"/>
    <property type="project" value="InterPro"/>
</dbReference>
<protein>
    <recommendedName>
        <fullName evidence="2">Amidohydrolase-related domain-containing protein</fullName>
    </recommendedName>
</protein>
<proteinExistence type="predicted"/>
<gene>
    <name evidence="3" type="ORF">METZ01_LOCUS218967</name>
</gene>
<keyword evidence="1" id="KW-0456">Lyase</keyword>
<evidence type="ECO:0000313" key="3">
    <source>
        <dbReference type="EMBL" id="SVB66113.1"/>
    </source>
</evidence>
<dbReference type="InterPro" id="IPR032466">
    <property type="entry name" value="Metal_Hydrolase"/>
</dbReference>
<dbReference type="PANTHER" id="PTHR21240">
    <property type="entry name" value="2-AMINO-3-CARBOXYLMUCONATE-6-SEMIALDEHYDE DECARBOXYLASE"/>
    <property type="match status" value="1"/>
</dbReference>
<reference evidence="3" key="1">
    <citation type="submission" date="2018-05" db="EMBL/GenBank/DDBJ databases">
        <authorList>
            <person name="Lanie J.A."/>
            <person name="Ng W.-L."/>
            <person name="Kazmierczak K.M."/>
            <person name="Andrzejewski T.M."/>
            <person name="Davidsen T.M."/>
            <person name="Wayne K.J."/>
            <person name="Tettelin H."/>
            <person name="Glass J.I."/>
            <person name="Rusch D."/>
            <person name="Podicherti R."/>
            <person name="Tsui H.-C.T."/>
            <person name="Winkler M.E."/>
        </authorList>
    </citation>
    <scope>NUCLEOTIDE SEQUENCE</scope>
</reference>
<evidence type="ECO:0000256" key="1">
    <source>
        <dbReference type="ARBA" id="ARBA00023239"/>
    </source>
</evidence>
<accession>A0A382FV21</accession>
<sequence length="253" mass="27299">MERRMKTQFVADFEAYMPTLFNDKPYGKFGLLSLADEAGIDVCVVFPAGVPSDPRPLNADLLREVAGEPRILPGCLVNPTMGASASDDLKKCVDQGARTVKLMAALHGYRVDSTCADPIMEQAAALGITATVHSGSPMSGCSPQYIGNLARRHPDVTIIMDHMGYREWVELAVEVAIENANVYLGTTLIAAAEPISIKNIVRSNRIGADRIIFGSNSPSGIALHGVKGIRNVGFTEQEESLILGQNLKQIYQL</sequence>
<dbReference type="InterPro" id="IPR032465">
    <property type="entry name" value="ACMSD"/>
</dbReference>
<organism evidence="3">
    <name type="scientific">marine metagenome</name>
    <dbReference type="NCBI Taxonomy" id="408172"/>
    <lineage>
        <taxon>unclassified sequences</taxon>
        <taxon>metagenomes</taxon>
        <taxon>ecological metagenomes</taxon>
    </lineage>
</organism>
<dbReference type="GO" id="GO:0016787">
    <property type="term" value="F:hydrolase activity"/>
    <property type="evidence" value="ECO:0007669"/>
    <property type="project" value="InterPro"/>
</dbReference>
<dbReference type="EMBL" id="UINC01051676">
    <property type="protein sequence ID" value="SVB66113.1"/>
    <property type="molecule type" value="Genomic_DNA"/>
</dbReference>
<name>A0A382FV21_9ZZZZ</name>
<dbReference type="AlphaFoldDB" id="A0A382FV21"/>
<evidence type="ECO:0000259" key="2">
    <source>
        <dbReference type="Pfam" id="PF04909"/>
    </source>
</evidence>
<dbReference type="Gene3D" id="3.20.20.140">
    <property type="entry name" value="Metal-dependent hydrolases"/>
    <property type="match status" value="1"/>
</dbReference>
<dbReference type="SUPFAM" id="SSF51556">
    <property type="entry name" value="Metallo-dependent hydrolases"/>
    <property type="match status" value="1"/>
</dbReference>
<dbReference type="Pfam" id="PF04909">
    <property type="entry name" value="Amidohydro_2"/>
    <property type="match status" value="1"/>
</dbReference>
<feature type="domain" description="Amidohydrolase-related" evidence="2">
    <location>
        <begin position="57"/>
        <end position="218"/>
    </location>
</feature>
<dbReference type="InterPro" id="IPR006680">
    <property type="entry name" value="Amidohydro-rel"/>
</dbReference>